<dbReference type="SUPFAM" id="SSF48498">
    <property type="entry name" value="Tetracyclin repressor-like, C-terminal domain"/>
    <property type="match status" value="1"/>
</dbReference>
<dbReference type="PROSITE" id="PS01081">
    <property type="entry name" value="HTH_TETR_1"/>
    <property type="match status" value="1"/>
</dbReference>
<dbReference type="InterPro" id="IPR036271">
    <property type="entry name" value="Tet_transcr_reg_TetR-rel_C_sf"/>
</dbReference>
<accession>A0A429Y6V5</accession>
<evidence type="ECO:0000256" key="1">
    <source>
        <dbReference type="ARBA" id="ARBA00022491"/>
    </source>
</evidence>
<feature type="DNA-binding region" description="H-T-H motif" evidence="3">
    <location>
        <begin position="21"/>
        <end position="40"/>
    </location>
</feature>
<dbReference type="PRINTS" id="PR00455">
    <property type="entry name" value="HTHTETR"/>
</dbReference>
<dbReference type="EMBL" id="QYTV02000001">
    <property type="protein sequence ID" value="RST77113.1"/>
    <property type="molecule type" value="Genomic_DNA"/>
</dbReference>
<proteinExistence type="predicted"/>
<sequence>MKDRIMQAFVDEVKDKGIKFTMNDLAGRLGISKRTLYEHFSSKVEILESIIELTIKEFDEKTEAIVQDSSLTILEKIKAAIMVVPKYDEFYDLQILEEMKKYYPQQWEKMNNSLYEWEALKKLLEQGVEEGLIKDQNIELLMRLVIDSTNLTLDRRFIWENRITVEEAMKGIVNVLLFGMVAENAEQ</sequence>
<dbReference type="AlphaFoldDB" id="A0A429Y6V5"/>
<keyword evidence="2 3" id="KW-0238">DNA-binding</keyword>
<dbReference type="Proteomes" id="UP000287156">
    <property type="component" value="Unassembled WGS sequence"/>
</dbReference>
<keyword evidence="1" id="KW-0678">Repressor</keyword>
<evidence type="ECO:0000259" key="4">
    <source>
        <dbReference type="PROSITE" id="PS50977"/>
    </source>
</evidence>
<dbReference type="PROSITE" id="PS50977">
    <property type="entry name" value="HTH_TETR_2"/>
    <property type="match status" value="1"/>
</dbReference>
<name>A0A429Y6V5_9BACI</name>
<dbReference type="InterPro" id="IPR023772">
    <property type="entry name" value="DNA-bd_HTH_TetR-type_CS"/>
</dbReference>
<dbReference type="Gene3D" id="1.10.357.10">
    <property type="entry name" value="Tetracycline Repressor, domain 2"/>
    <property type="match status" value="1"/>
</dbReference>
<dbReference type="SUPFAM" id="SSF46689">
    <property type="entry name" value="Homeodomain-like"/>
    <property type="match status" value="1"/>
</dbReference>
<dbReference type="InterPro" id="IPR001647">
    <property type="entry name" value="HTH_TetR"/>
</dbReference>
<gene>
    <name evidence="5" type="ORF">D4T97_001030</name>
</gene>
<dbReference type="Pfam" id="PF00440">
    <property type="entry name" value="TetR_N"/>
    <property type="match status" value="1"/>
</dbReference>
<organism evidence="5 6">
    <name type="scientific">Siminovitchia acidinfaciens</name>
    <dbReference type="NCBI Taxonomy" id="2321395"/>
    <lineage>
        <taxon>Bacteria</taxon>
        <taxon>Bacillati</taxon>
        <taxon>Bacillota</taxon>
        <taxon>Bacilli</taxon>
        <taxon>Bacillales</taxon>
        <taxon>Bacillaceae</taxon>
        <taxon>Siminovitchia</taxon>
    </lineage>
</organism>
<protein>
    <submittedName>
        <fullName evidence="5">TetR/AcrR family transcriptional regulator</fullName>
    </submittedName>
</protein>
<dbReference type="GO" id="GO:0003677">
    <property type="term" value="F:DNA binding"/>
    <property type="evidence" value="ECO:0007669"/>
    <property type="project" value="UniProtKB-UniRule"/>
</dbReference>
<dbReference type="Gene3D" id="1.10.10.60">
    <property type="entry name" value="Homeodomain-like"/>
    <property type="match status" value="1"/>
</dbReference>
<feature type="domain" description="HTH tetR-type" evidence="4">
    <location>
        <begin position="1"/>
        <end position="58"/>
    </location>
</feature>
<dbReference type="RefSeq" id="WP_126046795.1">
    <property type="nucleotide sequence ID" value="NZ_QYTV02000001.1"/>
</dbReference>
<dbReference type="PANTHER" id="PTHR43479:SF11">
    <property type="entry name" value="ACREF_ENVCD OPERON REPRESSOR-RELATED"/>
    <property type="match status" value="1"/>
</dbReference>
<dbReference type="OrthoDB" id="9812134at2"/>
<evidence type="ECO:0000256" key="2">
    <source>
        <dbReference type="ARBA" id="ARBA00023125"/>
    </source>
</evidence>
<comment type="caution">
    <text evidence="5">The sequence shown here is derived from an EMBL/GenBank/DDBJ whole genome shotgun (WGS) entry which is preliminary data.</text>
</comment>
<dbReference type="InterPro" id="IPR009057">
    <property type="entry name" value="Homeodomain-like_sf"/>
</dbReference>
<keyword evidence="6" id="KW-1185">Reference proteome</keyword>
<dbReference type="InterPro" id="IPR050624">
    <property type="entry name" value="HTH-type_Tx_Regulator"/>
</dbReference>
<dbReference type="PANTHER" id="PTHR43479">
    <property type="entry name" value="ACREF/ENVCD OPERON REPRESSOR-RELATED"/>
    <property type="match status" value="1"/>
</dbReference>
<reference evidence="5" key="1">
    <citation type="submission" date="2018-12" db="EMBL/GenBank/DDBJ databases">
        <authorList>
            <person name="Sun L."/>
            <person name="Chen Z."/>
        </authorList>
    </citation>
    <scope>NUCLEOTIDE SEQUENCE [LARGE SCALE GENOMIC DNA]</scope>
    <source>
        <strain evidence="5">3-2-2</strain>
    </source>
</reference>
<evidence type="ECO:0000313" key="6">
    <source>
        <dbReference type="Proteomes" id="UP000287156"/>
    </source>
</evidence>
<evidence type="ECO:0000313" key="5">
    <source>
        <dbReference type="EMBL" id="RST77113.1"/>
    </source>
</evidence>
<evidence type="ECO:0000256" key="3">
    <source>
        <dbReference type="PROSITE-ProRule" id="PRU00335"/>
    </source>
</evidence>